<name>A0A0F8WTI1_9ZZZZ</name>
<feature type="compositionally biased region" description="Low complexity" evidence="1">
    <location>
        <begin position="71"/>
        <end position="84"/>
    </location>
</feature>
<feature type="region of interest" description="Disordered" evidence="1">
    <location>
        <begin position="56"/>
        <end position="84"/>
    </location>
</feature>
<reference evidence="2" key="1">
    <citation type="journal article" date="2015" name="Nature">
        <title>Complex archaea that bridge the gap between prokaryotes and eukaryotes.</title>
        <authorList>
            <person name="Spang A."/>
            <person name="Saw J.H."/>
            <person name="Jorgensen S.L."/>
            <person name="Zaremba-Niedzwiedzka K."/>
            <person name="Martijn J."/>
            <person name="Lind A.E."/>
            <person name="van Eijk R."/>
            <person name="Schleper C."/>
            <person name="Guy L."/>
            <person name="Ettema T.J."/>
        </authorList>
    </citation>
    <scope>NUCLEOTIDE SEQUENCE</scope>
</reference>
<evidence type="ECO:0000313" key="2">
    <source>
        <dbReference type="EMBL" id="KKK60023.1"/>
    </source>
</evidence>
<proteinExistence type="predicted"/>
<sequence>MPCPAKDNGRACCEITRHILKAPAGIRVKRTWNEQANETRRDPYTQAKTAFENSYHDAKDDGLNPSKPTEKQIQAAAKKIAAGK</sequence>
<comment type="caution">
    <text evidence="2">The sequence shown here is derived from an EMBL/GenBank/DDBJ whole genome shotgun (WGS) entry which is preliminary data.</text>
</comment>
<dbReference type="AlphaFoldDB" id="A0A0F8WTI1"/>
<protein>
    <submittedName>
        <fullName evidence="2">Uncharacterized protein</fullName>
    </submittedName>
</protein>
<gene>
    <name evidence="2" type="ORF">LCGC14_3028530</name>
</gene>
<dbReference type="EMBL" id="LAZR01063175">
    <property type="protein sequence ID" value="KKK60023.1"/>
    <property type="molecule type" value="Genomic_DNA"/>
</dbReference>
<organism evidence="2">
    <name type="scientific">marine sediment metagenome</name>
    <dbReference type="NCBI Taxonomy" id="412755"/>
    <lineage>
        <taxon>unclassified sequences</taxon>
        <taxon>metagenomes</taxon>
        <taxon>ecological metagenomes</taxon>
    </lineage>
</organism>
<accession>A0A0F8WTI1</accession>
<evidence type="ECO:0000256" key="1">
    <source>
        <dbReference type="SAM" id="MobiDB-lite"/>
    </source>
</evidence>